<feature type="signal peptide" evidence="1">
    <location>
        <begin position="1"/>
        <end position="22"/>
    </location>
</feature>
<proteinExistence type="predicted"/>
<dbReference type="Proteomes" id="UP000027182">
    <property type="component" value="Chromosome"/>
</dbReference>
<accession>A0A059Y3B7</accession>
<dbReference type="KEGG" id="mbq:K668_00555"/>
<reference evidence="2 3" key="1">
    <citation type="submission" date="2013-04" db="EMBL/GenBank/DDBJ databases">
        <authorList>
            <person name="Lin L."/>
            <person name="Zeng Z."/>
            <person name="Xie J."/>
            <person name="Luo L."/>
            <person name="Yang Z."/>
            <person name="Liang W."/>
            <person name="Lin H."/>
            <person name="Dong C."/>
            <person name="Sun Y."/>
        </authorList>
    </citation>
    <scope>NUCLEOTIDE SEQUENCE [LARGE SCALE GENOMIC DNA]</scope>
    <source>
        <strain evidence="2 3">CQ-W70</strain>
    </source>
</reference>
<dbReference type="NCBIfam" id="NF045958">
    <property type="entry name" value="MAG1050_fam"/>
    <property type="match status" value="1"/>
</dbReference>
<evidence type="ECO:0000256" key="1">
    <source>
        <dbReference type="SAM" id="SignalP"/>
    </source>
</evidence>
<organism evidence="2 3">
    <name type="scientific">Mycoplasmopsis bovis CQ-W70</name>
    <dbReference type="NCBI Taxonomy" id="1316930"/>
    <lineage>
        <taxon>Bacteria</taxon>
        <taxon>Bacillati</taxon>
        <taxon>Mycoplasmatota</taxon>
        <taxon>Mycoplasmoidales</taxon>
        <taxon>Metamycoplasmataceae</taxon>
        <taxon>Mycoplasmopsis</taxon>
    </lineage>
</organism>
<protein>
    <submittedName>
        <fullName evidence="2">Lipoprotein</fullName>
    </submittedName>
</protein>
<dbReference type="HOGENOM" id="CLU_849451_0_0_14"/>
<gene>
    <name evidence="2" type="ORF">K668_00555</name>
</gene>
<name>A0A059Y3B7_MYCBV</name>
<dbReference type="EMBL" id="CP005933">
    <property type="protein sequence ID" value="AIA33703.1"/>
    <property type="molecule type" value="Genomic_DNA"/>
</dbReference>
<dbReference type="PROSITE" id="PS51257">
    <property type="entry name" value="PROKAR_LIPOPROTEIN"/>
    <property type="match status" value="1"/>
</dbReference>
<dbReference type="PATRIC" id="fig|1316930.3.peg.115"/>
<keyword evidence="2" id="KW-0449">Lipoprotein</keyword>
<feature type="chain" id="PRO_5001584497" evidence="1">
    <location>
        <begin position="23"/>
        <end position="328"/>
    </location>
</feature>
<dbReference type="RefSeq" id="WP_013954564.1">
    <property type="nucleotide sequence ID" value="NZ_CP005933.1"/>
</dbReference>
<evidence type="ECO:0000313" key="3">
    <source>
        <dbReference type="Proteomes" id="UP000027182"/>
    </source>
</evidence>
<keyword evidence="1" id="KW-0732">Signal</keyword>
<dbReference type="AlphaFoldDB" id="A0A059Y3B7"/>
<evidence type="ECO:0000313" key="2">
    <source>
        <dbReference type="EMBL" id="AIA33703.1"/>
    </source>
</evidence>
<sequence>MNKKTKLVMLSMPIALFAPVLSASCREKQDFNPKDFKDVTLSLASDGKTDFAKKSPSEFVKENKSSYEKVLEVTQNGSKIDKYGFELVSVRPNDNYGYLYVEYKLFDKNNKKNVTPKKFIYLQDFKSNIKEQLSSINSNLYFSKTRNLGTPIDKKTLLVTEIINDKLLLDLQSNNLLSQVGVKISKDLKLDFGKDNEGIKKGFVNLSFTYTVEHNARETGNDFPIKLAKKIENFKIDGFTGYESFNPDKFIEKSSATDVTFEKVQKDPKSYISLKNAGDTTLTDVKVTNGTSQNQATIKFKLQTSIFDSEGKETKVTSDKEYEYKYTW</sequence>